<dbReference type="RefSeq" id="WP_076109453.1">
    <property type="nucleotide sequence ID" value="NZ_MPTB01000004.1"/>
</dbReference>
<evidence type="ECO:0000313" key="5">
    <source>
        <dbReference type="Proteomes" id="UP000187412"/>
    </source>
</evidence>
<comment type="caution">
    <text evidence="4">The sequence shown here is derived from an EMBL/GenBank/DDBJ whole genome shotgun (WGS) entry which is preliminary data.</text>
</comment>
<proteinExistence type="predicted"/>
<protein>
    <recommendedName>
        <fullName evidence="3">AB hydrolase-1 domain-containing protein</fullName>
    </recommendedName>
</protein>
<evidence type="ECO:0000256" key="1">
    <source>
        <dbReference type="ARBA" id="ARBA00023015"/>
    </source>
</evidence>
<sequence>MAYISRDDIDVHYEYETAKNTSDRTETLVLIHGLGFDLRSWDFMVPYMTDNYHIVRYDLRGHGLSGSSKTTLDKLAALFVENLRMLLDDLQIQTFHIIAHGAGSIIALYFAKAYPDRVRSTVLLSLPLFNSSGTANKYKDYRKKLMTYQSMLALADHVIPNATLYPRHSAETDALYSAFAKVTFDVYLELLDFFAYAHNEIMDLFKQHTHPTLMLTGEQDPMYPPYLSSLIASANPNCRFMTLYNASNMVFYDQPEETFKQIEVFLKSKWINRAPLDPLLLNLHSEFLDMVNNNPADNAPSVQLKISLLNRFTVAVDDIPIISGWGRRSAKDLLIYLLLNPVVTRDRLCEELWRDMDLVKARGQLRVCLTHLKQLLNNEVTKLIYSDKQQISLQTAVDSDVLTLLAEINRANEETNPELKEPLIHSVFAQIQPDLFRNLNQEWNLHLRTKMEIQLVTLAHQQSDYLASQGKFTAAIAFLKYVLLFNAEEFDAYEQIANLYEQNQQKHEAKKWRLKAEQLQHTKSM</sequence>
<accession>A0ABX3HM45</accession>
<dbReference type="SUPFAM" id="SSF53474">
    <property type="entry name" value="alpha/beta-Hydrolases"/>
    <property type="match status" value="1"/>
</dbReference>
<dbReference type="PRINTS" id="PR00111">
    <property type="entry name" value="ABHYDROLASE"/>
</dbReference>
<dbReference type="PANTHER" id="PTHR43798">
    <property type="entry name" value="MONOACYLGLYCEROL LIPASE"/>
    <property type="match status" value="1"/>
</dbReference>
<dbReference type="EMBL" id="MPTB01000004">
    <property type="protein sequence ID" value="OMD51812.1"/>
    <property type="molecule type" value="Genomic_DNA"/>
</dbReference>
<dbReference type="InterPro" id="IPR036388">
    <property type="entry name" value="WH-like_DNA-bd_sf"/>
</dbReference>
<gene>
    <name evidence="4" type="ORF">BSK56_04070</name>
</gene>
<dbReference type="InterPro" id="IPR029058">
    <property type="entry name" value="AB_hydrolase_fold"/>
</dbReference>
<dbReference type="PANTHER" id="PTHR43798:SF33">
    <property type="entry name" value="HYDROLASE, PUTATIVE (AFU_ORTHOLOGUE AFUA_2G14860)-RELATED"/>
    <property type="match status" value="1"/>
</dbReference>
<name>A0ABX3HM45_PAEBO</name>
<dbReference type="Gene3D" id="3.40.50.1820">
    <property type="entry name" value="alpha/beta hydrolase"/>
    <property type="match status" value="1"/>
</dbReference>
<dbReference type="Pfam" id="PF00561">
    <property type="entry name" value="Abhydrolase_1"/>
    <property type="match status" value="1"/>
</dbReference>
<dbReference type="Gene3D" id="1.10.10.10">
    <property type="entry name" value="Winged helix-like DNA-binding domain superfamily/Winged helix DNA-binding domain"/>
    <property type="match status" value="1"/>
</dbReference>
<evidence type="ECO:0000256" key="2">
    <source>
        <dbReference type="ARBA" id="ARBA00023163"/>
    </source>
</evidence>
<dbReference type="Proteomes" id="UP000187412">
    <property type="component" value="Unassembled WGS sequence"/>
</dbReference>
<dbReference type="InterPro" id="IPR050266">
    <property type="entry name" value="AB_hydrolase_sf"/>
</dbReference>
<evidence type="ECO:0000313" key="4">
    <source>
        <dbReference type="EMBL" id="OMD51812.1"/>
    </source>
</evidence>
<dbReference type="SUPFAM" id="SSF46894">
    <property type="entry name" value="C-terminal effector domain of the bipartite response regulators"/>
    <property type="match status" value="1"/>
</dbReference>
<dbReference type="InterPro" id="IPR016032">
    <property type="entry name" value="Sig_transdc_resp-reg_C-effctor"/>
</dbReference>
<evidence type="ECO:0000259" key="3">
    <source>
        <dbReference type="Pfam" id="PF00561"/>
    </source>
</evidence>
<dbReference type="InterPro" id="IPR000073">
    <property type="entry name" value="AB_hydrolase_1"/>
</dbReference>
<feature type="domain" description="AB hydrolase-1" evidence="3">
    <location>
        <begin position="27"/>
        <end position="253"/>
    </location>
</feature>
<keyword evidence="5" id="KW-1185">Reference proteome</keyword>
<organism evidence="4 5">
    <name type="scientific">Paenibacillus borealis</name>
    <dbReference type="NCBI Taxonomy" id="160799"/>
    <lineage>
        <taxon>Bacteria</taxon>
        <taxon>Bacillati</taxon>
        <taxon>Bacillota</taxon>
        <taxon>Bacilli</taxon>
        <taxon>Bacillales</taxon>
        <taxon>Paenibacillaceae</taxon>
        <taxon>Paenibacillus</taxon>
    </lineage>
</organism>
<keyword evidence="2" id="KW-0804">Transcription</keyword>
<reference evidence="4 5" key="1">
    <citation type="submission" date="2016-10" db="EMBL/GenBank/DDBJ databases">
        <title>Paenibacillus species isolates.</title>
        <authorList>
            <person name="Beno S.M."/>
        </authorList>
    </citation>
    <scope>NUCLEOTIDE SEQUENCE [LARGE SCALE GENOMIC DNA]</scope>
    <source>
        <strain evidence="4 5">FSL H7-0744</strain>
    </source>
</reference>
<keyword evidence="1" id="KW-0805">Transcription regulation</keyword>